<name>A0A8H5TPV5_FUSHE</name>
<proteinExistence type="predicted"/>
<dbReference type="AlphaFoldDB" id="A0A8H5TPV5"/>
<comment type="caution">
    <text evidence="1">The sequence shown here is derived from an EMBL/GenBank/DDBJ whole genome shotgun (WGS) entry which is preliminary data.</text>
</comment>
<reference evidence="1 2" key="1">
    <citation type="submission" date="2020-05" db="EMBL/GenBank/DDBJ databases">
        <title>Identification and distribution of gene clusters putatively required for synthesis of sphingolipid metabolism inhibitors in phylogenetically diverse species of the filamentous fungus Fusarium.</title>
        <authorList>
            <person name="Kim H.-S."/>
            <person name="Busman M."/>
            <person name="Brown D.W."/>
            <person name="Divon H."/>
            <person name="Uhlig S."/>
            <person name="Proctor R.H."/>
        </authorList>
    </citation>
    <scope>NUCLEOTIDE SEQUENCE [LARGE SCALE GENOMIC DNA]</scope>
    <source>
        <strain evidence="1 2">NRRL 20693</strain>
    </source>
</reference>
<protein>
    <submittedName>
        <fullName evidence="1">Caspase domain-containing protein</fullName>
    </submittedName>
</protein>
<dbReference type="Proteomes" id="UP000567885">
    <property type="component" value="Unassembled WGS sequence"/>
</dbReference>
<dbReference type="EMBL" id="JAAGWQ010000035">
    <property type="protein sequence ID" value="KAF5676180.1"/>
    <property type="molecule type" value="Genomic_DNA"/>
</dbReference>
<organism evidence="1 2">
    <name type="scientific">Fusarium heterosporum</name>
    <dbReference type="NCBI Taxonomy" id="42747"/>
    <lineage>
        <taxon>Eukaryota</taxon>
        <taxon>Fungi</taxon>
        <taxon>Dikarya</taxon>
        <taxon>Ascomycota</taxon>
        <taxon>Pezizomycotina</taxon>
        <taxon>Sordariomycetes</taxon>
        <taxon>Hypocreomycetidae</taxon>
        <taxon>Hypocreales</taxon>
        <taxon>Nectriaceae</taxon>
        <taxon>Fusarium</taxon>
        <taxon>Fusarium heterosporum species complex</taxon>
    </lineage>
</organism>
<gene>
    <name evidence="1" type="ORF">FHETE_2307</name>
</gene>
<evidence type="ECO:0000313" key="2">
    <source>
        <dbReference type="Proteomes" id="UP000567885"/>
    </source>
</evidence>
<keyword evidence="2" id="KW-1185">Reference proteome</keyword>
<accession>A0A8H5TPV5</accession>
<sequence length="187" mass="20394">MDHSEQPEIQLEGENEFEQLMPAIQLPAPGTAGELEDLPLYPPELGGTKGWVRGVHRTLTGVPSCVWVINEHDQEITVVVAKDGPHRLVTGGGLEASASGGGLNLETSFYMPPATIKKLGPQQLGRAKSMGRFYLPTRKDKYGAISIFVGTEMALYIANDKVELGATAYFENEPNLRIVPYDQEEGK</sequence>
<evidence type="ECO:0000313" key="1">
    <source>
        <dbReference type="EMBL" id="KAF5676180.1"/>
    </source>
</evidence>
<dbReference type="OrthoDB" id="3223806at2759"/>